<dbReference type="EMBL" id="CP063409">
    <property type="protein sequence ID" value="QSZ35249.1"/>
    <property type="molecule type" value="Genomic_DNA"/>
</dbReference>
<name>A0A8A3PJS7_9HELO</name>
<keyword evidence="2" id="KW-1185">Reference proteome</keyword>
<gene>
    <name evidence="1" type="ORF">DSL72_008118</name>
</gene>
<sequence>MIKTTVTPRNPGPEPLYTLYYLAEKIRMPPSMDRIMDAIPGYFKKGGSFTFSIRDMQGNKIWMQKVLALDNACPDLFKDILAVLSTHGTAAFAITKDPKAADLERAFGKCGFHVHDPDGFCYTQASDVEKEMGEQKNGTGSMSTTSS</sequence>
<dbReference type="OrthoDB" id="6359816at2759"/>
<evidence type="ECO:0000313" key="1">
    <source>
        <dbReference type="EMBL" id="QSZ35249.1"/>
    </source>
</evidence>
<organism evidence="1 2">
    <name type="scientific">Monilinia vaccinii-corymbosi</name>
    <dbReference type="NCBI Taxonomy" id="61207"/>
    <lineage>
        <taxon>Eukaryota</taxon>
        <taxon>Fungi</taxon>
        <taxon>Dikarya</taxon>
        <taxon>Ascomycota</taxon>
        <taxon>Pezizomycotina</taxon>
        <taxon>Leotiomycetes</taxon>
        <taxon>Helotiales</taxon>
        <taxon>Sclerotiniaceae</taxon>
        <taxon>Monilinia</taxon>
    </lineage>
</organism>
<protein>
    <submittedName>
        <fullName evidence="1">Uncharacterized protein</fullName>
    </submittedName>
</protein>
<dbReference type="AlphaFoldDB" id="A0A8A3PJS7"/>
<dbReference type="Proteomes" id="UP000672032">
    <property type="component" value="Chromosome 5"/>
</dbReference>
<accession>A0A8A3PJS7</accession>
<reference evidence="1" key="1">
    <citation type="submission" date="2020-10" db="EMBL/GenBank/DDBJ databases">
        <title>Genome Sequence of Monilinia vaccinii-corymbosi Sheds Light on Mummy Berry Disease Infection of Blueberry and Mating Type.</title>
        <authorList>
            <person name="Yow A.G."/>
            <person name="Zhang Y."/>
            <person name="Bansal K."/>
            <person name="Eacker S.M."/>
            <person name="Sullivan S."/>
            <person name="Liachko I."/>
            <person name="Cubeta M.A."/>
            <person name="Rollins J.A."/>
            <person name="Ashrafi H."/>
        </authorList>
    </citation>
    <scope>NUCLEOTIDE SEQUENCE</scope>
    <source>
        <strain evidence="1">RL-1</strain>
    </source>
</reference>
<evidence type="ECO:0000313" key="2">
    <source>
        <dbReference type="Proteomes" id="UP000672032"/>
    </source>
</evidence>
<proteinExistence type="predicted"/>